<proteinExistence type="predicted"/>
<keyword evidence="1" id="KW-0175">Coiled coil</keyword>
<evidence type="ECO:0008006" key="5">
    <source>
        <dbReference type="Google" id="ProtNLM"/>
    </source>
</evidence>
<sequence length="115" mass="13474">MKKLLFIISIFVFAPNLYCAIPPCSFIIDSGSKEAYGDLDNFLEEENNKIKSYWENEIGRVIEEIKKQSEEREKQLKILKNLEKERLFANKEIEFLLKQESELLGNEANIESEVK</sequence>
<dbReference type="STRING" id="1325130.HFN_0643"/>
<dbReference type="OrthoDB" id="9977368at2"/>
<feature type="coiled-coil region" evidence="1">
    <location>
        <begin position="62"/>
        <end position="99"/>
    </location>
</feature>
<gene>
    <name evidence="3" type="ORF">HFN_0643</name>
</gene>
<dbReference type="EMBL" id="BASD01000001">
    <property type="protein sequence ID" value="GAD17828.1"/>
    <property type="molecule type" value="Genomic_DNA"/>
</dbReference>
<reference evidence="3 4" key="1">
    <citation type="journal article" date="2013" name="Genome Announc.">
        <title>Draft Genome Sequence of Helicobacter fennelliae Strain MRY12-0050, Isolated from a Bacteremia Patient.</title>
        <authorList>
            <person name="Rimbara E."/>
            <person name="Matsui M."/>
            <person name="Mori S."/>
            <person name="Suzuki S."/>
            <person name="Suzuki M."/>
            <person name="Kim H."/>
            <person name="Sekizuka T."/>
            <person name="Kuroda M."/>
            <person name="Shibayama K."/>
        </authorList>
    </citation>
    <scope>NUCLEOTIDE SEQUENCE [LARGE SCALE GENOMIC DNA]</scope>
    <source>
        <strain evidence="3 4">MRY12-0050</strain>
    </source>
</reference>
<organism evidence="3 4">
    <name type="scientific">Helicobacter fennelliae MRY12-0050</name>
    <dbReference type="NCBI Taxonomy" id="1325130"/>
    <lineage>
        <taxon>Bacteria</taxon>
        <taxon>Pseudomonadati</taxon>
        <taxon>Campylobacterota</taxon>
        <taxon>Epsilonproteobacteria</taxon>
        <taxon>Campylobacterales</taxon>
        <taxon>Helicobacteraceae</taxon>
        <taxon>Helicobacter</taxon>
    </lineage>
</organism>
<feature type="chain" id="PRO_5004587047" description="Periplasmic protein" evidence="2">
    <location>
        <begin position="20"/>
        <end position="115"/>
    </location>
</feature>
<keyword evidence="2" id="KW-0732">Signal</keyword>
<feature type="signal peptide" evidence="2">
    <location>
        <begin position="1"/>
        <end position="19"/>
    </location>
</feature>
<accession>T1DUI5</accession>
<evidence type="ECO:0000256" key="2">
    <source>
        <dbReference type="SAM" id="SignalP"/>
    </source>
</evidence>
<dbReference type="RefSeq" id="WP_023945964.1">
    <property type="nucleotide sequence ID" value="NZ_BASD01000001.1"/>
</dbReference>
<dbReference type="AlphaFoldDB" id="T1DUI5"/>
<name>T1DUI5_9HELI</name>
<comment type="caution">
    <text evidence="3">The sequence shown here is derived from an EMBL/GenBank/DDBJ whole genome shotgun (WGS) entry which is preliminary data.</text>
</comment>
<evidence type="ECO:0000313" key="3">
    <source>
        <dbReference type="EMBL" id="GAD17828.1"/>
    </source>
</evidence>
<evidence type="ECO:0000256" key="1">
    <source>
        <dbReference type="SAM" id="Coils"/>
    </source>
</evidence>
<dbReference type="Proteomes" id="UP000018143">
    <property type="component" value="Unassembled WGS sequence"/>
</dbReference>
<evidence type="ECO:0000313" key="4">
    <source>
        <dbReference type="Proteomes" id="UP000018143"/>
    </source>
</evidence>
<keyword evidence="4" id="KW-1185">Reference proteome</keyword>
<protein>
    <recommendedName>
        <fullName evidence="5">Periplasmic protein</fullName>
    </recommendedName>
</protein>